<evidence type="ECO:0000313" key="6">
    <source>
        <dbReference type="Proteomes" id="UP000067698"/>
    </source>
</evidence>
<gene>
    <name evidence="5" type="ORF">AWM74_05300</name>
</gene>
<dbReference type="CDD" id="cd03230">
    <property type="entry name" value="ABC_DR_subfamily_A"/>
    <property type="match status" value="1"/>
</dbReference>
<dbReference type="GeneID" id="92866965"/>
<protein>
    <recommendedName>
        <fullName evidence="4">ABC transporter domain-containing protein</fullName>
    </recommendedName>
</protein>
<dbReference type="AlphaFoldDB" id="A0AAC9A6U8"/>
<dbReference type="Gene3D" id="3.40.50.300">
    <property type="entry name" value="P-loop containing nucleotide triphosphate hydrolases"/>
    <property type="match status" value="1"/>
</dbReference>
<dbReference type="PANTHER" id="PTHR42939">
    <property type="entry name" value="ABC TRANSPORTER ATP-BINDING PROTEIN ALBC-RELATED"/>
    <property type="match status" value="1"/>
</dbReference>
<dbReference type="SMART" id="SM00382">
    <property type="entry name" value="AAA"/>
    <property type="match status" value="1"/>
</dbReference>
<dbReference type="PROSITE" id="PS50893">
    <property type="entry name" value="ABC_TRANSPORTER_2"/>
    <property type="match status" value="1"/>
</dbReference>
<dbReference type="PANTHER" id="PTHR42939:SF1">
    <property type="entry name" value="ABC TRANSPORTER ATP-BINDING PROTEIN ALBC-RELATED"/>
    <property type="match status" value="1"/>
</dbReference>
<keyword evidence="2" id="KW-0547">Nucleotide-binding</keyword>
<keyword evidence="1" id="KW-0813">Transport</keyword>
<evidence type="ECO:0000256" key="1">
    <source>
        <dbReference type="ARBA" id="ARBA00022448"/>
    </source>
</evidence>
<keyword evidence="3" id="KW-0067">ATP-binding</keyword>
<accession>A0AAC9A6U8</accession>
<sequence>MNRVELIKIADLSFSYDTMPILNNVHLQMNAGDISCIIGDNGTGKTTLLKLLTGIIHPKNKFKILVDTTTLNVEEFKKKLVFIPSEPQFYDKLSLLENIQIIQYLWKQDNTYIDNVFQFLDELNFDTSNTQLIETYSLGMRYKVALACFFSIDTPLVILDEPLNSLDHDSQNIMINLIKKEAETGRIFLFSSHSTEIQNQLASKIYYLKNQQLHS</sequence>
<reference evidence="6" key="2">
    <citation type="submission" date="2016-01" db="EMBL/GenBank/DDBJ databases">
        <title>Six Aerococcus type strain genome sequencing and assembly using PacBio and Illumina Hiseq.</title>
        <authorList>
            <person name="Carkaci D."/>
            <person name="Dargis R."/>
            <person name="Nielsen X.C."/>
            <person name="Skovgaard O."/>
            <person name="Fuursted K."/>
            <person name="Christensen J.J."/>
        </authorList>
    </citation>
    <scope>NUCLEOTIDE SEQUENCE [LARGE SCALE GENOMIC DNA]</scope>
    <source>
        <strain evidence="6">CCUG28094</strain>
    </source>
</reference>
<dbReference type="Proteomes" id="UP000067698">
    <property type="component" value="Chromosome"/>
</dbReference>
<organism evidence="5 6">
    <name type="scientific">Aerococcus urinaeequi</name>
    <dbReference type="NCBI Taxonomy" id="51665"/>
    <lineage>
        <taxon>Bacteria</taxon>
        <taxon>Bacillati</taxon>
        <taxon>Bacillota</taxon>
        <taxon>Bacilli</taxon>
        <taxon>Lactobacillales</taxon>
        <taxon>Aerococcaceae</taxon>
        <taxon>Aerococcus</taxon>
    </lineage>
</organism>
<proteinExistence type="predicted"/>
<dbReference type="Pfam" id="PF00005">
    <property type="entry name" value="ABC_tran"/>
    <property type="match status" value="1"/>
</dbReference>
<evidence type="ECO:0000259" key="4">
    <source>
        <dbReference type="PROSITE" id="PS50893"/>
    </source>
</evidence>
<evidence type="ECO:0000313" key="5">
    <source>
        <dbReference type="EMBL" id="AMB97682.1"/>
    </source>
</evidence>
<dbReference type="InterPro" id="IPR051782">
    <property type="entry name" value="ABC_Transporter_VariousFunc"/>
</dbReference>
<feature type="domain" description="ABC transporter" evidence="4">
    <location>
        <begin position="7"/>
        <end position="215"/>
    </location>
</feature>
<reference evidence="5 6" key="1">
    <citation type="journal article" date="2016" name="Genome Announc.">
        <title>Complete Genome Sequences of Aerococcus christensenii CCUG 28831T, Aerococcus sanguinicola CCUG 43001T, Aerococcus urinae CCUG 36881T, Aerococcus urinaeequi CCUG 28094T, Aerococcus urinaehominis CCUG 42038 BT, and Aerococcus viridans CCUG 4311T.</title>
        <authorList>
            <person name="Carkaci D."/>
            <person name="Dargis R."/>
            <person name="Nielsen X.C."/>
            <person name="Skovgaard O."/>
            <person name="Fuursted K."/>
            <person name="Christensen J.J."/>
        </authorList>
    </citation>
    <scope>NUCLEOTIDE SEQUENCE [LARGE SCALE GENOMIC DNA]</scope>
    <source>
        <strain evidence="5 6">CCUG28094</strain>
    </source>
</reference>
<dbReference type="InterPro" id="IPR003439">
    <property type="entry name" value="ABC_transporter-like_ATP-bd"/>
</dbReference>
<name>A0AAC9A6U8_9LACT</name>
<dbReference type="InterPro" id="IPR027417">
    <property type="entry name" value="P-loop_NTPase"/>
</dbReference>
<evidence type="ECO:0000256" key="3">
    <source>
        <dbReference type="ARBA" id="ARBA00022840"/>
    </source>
</evidence>
<dbReference type="RefSeq" id="WP_026465663.1">
    <property type="nucleotide sequence ID" value="NZ_CANSXX010000034.1"/>
</dbReference>
<dbReference type="SUPFAM" id="SSF52540">
    <property type="entry name" value="P-loop containing nucleoside triphosphate hydrolases"/>
    <property type="match status" value="1"/>
</dbReference>
<evidence type="ECO:0000256" key="2">
    <source>
        <dbReference type="ARBA" id="ARBA00022741"/>
    </source>
</evidence>
<dbReference type="InterPro" id="IPR003593">
    <property type="entry name" value="AAA+_ATPase"/>
</dbReference>
<dbReference type="EMBL" id="CP014162">
    <property type="protein sequence ID" value="AMB97682.1"/>
    <property type="molecule type" value="Genomic_DNA"/>
</dbReference>
<dbReference type="GO" id="GO:0005524">
    <property type="term" value="F:ATP binding"/>
    <property type="evidence" value="ECO:0007669"/>
    <property type="project" value="UniProtKB-KW"/>
</dbReference>
<dbReference type="GO" id="GO:0016887">
    <property type="term" value="F:ATP hydrolysis activity"/>
    <property type="evidence" value="ECO:0007669"/>
    <property type="project" value="InterPro"/>
</dbReference>